<dbReference type="EMBL" id="CP023697">
    <property type="protein sequence ID" value="QEV04746.1"/>
    <property type="molecule type" value="Genomic_DNA"/>
</dbReference>
<feature type="region of interest" description="Disordered" evidence="1">
    <location>
        <begin position="1"/>
        <end position="59"/>
    </location>
</feature>
<protein>
    <submittedName>
        <fullName evidence="2">Uncharacterized protein</fullName>
    </submittedName>
</protein>
<keyword evidence="3" id="KW-1185">Reference proteome</keyword>
<evidence type="ECO:0000313" key="2">
    <source>
        <dbReference type="EMBL" id="QEV04746.1"/>
    </source>
</evidence>
<organism evidence="2 3">
    <name type="scientific">Streptomyces prasinus</name>
    <dbReference type="NCBI Taxonomy" id="67345"/>
    <lineage>
        <taxon>Bacteria</taxon>
        <taxon>Bacillati</taxon>
        <taxon>Actinomycetota</taxon>
        <taxon>Actinomycetes</taxon>
        <taxon>Kitasatosporales</taxon>
        <taxon>Streptomycetaceae</taxon>
        <taxon>Streptomyces</taxon>
    </lineage>
</organism>
<name>A0ABX6ASR9_9ACTN</name>
<proteinExistence type="predicted"/>
<reference evidence="2 3" key="1">
    <citation type="submission" date="2017-09" db="EMBL/GenBank/DDBJ databases">
        <authorList>
            <person name="Lee N."/>
            <person name="Cho B.-K."/>
        </authorList>
    </citation>
    <scope>NUCLEOTIDE SEQUENCE [LARGE SCALE GENOMIC DNA]</scope>
    <source>
        <strain evidence="2 3">ATCC 13879</strain>
    </source>
</reference>
<evidence type="ECO:0000256" key="1">
    <source>
        <dbReference type="SAM" id="MobiDB-lite"/>
    </source>
</evidence>
<sequence>MITERDQHRRRAGYTVSRPGSGKAPAMLFTVNQTQDRPRAGRTNPAGLRAAPAPRSVPVGTAGTDVLRIISDPRTPTFVTVYANGRRRYSYWRPLDSTTGQGGCYAALPTGDCDALHEAGKIELGNPVVDTNRTTYRVSASSTRVTPAARALAAPLRPVRERTRPVRAVRVA</sequence>
<accession>A0ABX6ASR9</accession>
<gene>
    <name evidence="2" type="ORF">CP972_02575</name>
</gene>
<evidence type="ECO:0000313" key="3">
    <source>
        <dbReference type="Proteomes" id="UP000326041"/>
    </source>
</evidence>
<dbReference type="Proteomes" id="UP000326041">
    <property type="component" value="Chromosome"/>
</dbReference>